<keyword evidence="4" id="KW-0963">Cytoplasm</keyword>
<dbReference type="EMBL" id="NCKU01001104">
    <property type="protein sequence ID" value="RWS13077.1"/>
    <property type="molecule type" value="Genomic_DNA"/>
</dbReference>
<reference evidence="9 10" key="1">
    <citation type="journal article" date="2018" name="Gigascience">
        <title>Genomes of trombidid mites reveal novel predicted allergens and laterally-transferred genes associated with secondary metabolism.</title>
        <authorList>
            <person name="Dong X."/>
            <person name="Chaisiri K."/>
            <person name="Xia D."/>
            <person name="Armstrong S.D."/>
            <person name="Fang Y."/>
            <person name="Donnelly M.J."/>
            <person name="Kadowaki T."/>
            <person name="McGarry J.W."/>
            <person name="Darby A.C."/>
            <person name="Makepeace B.L."/>
        </authorList>
    </citation>
    <scope>NUCLEOTIDE SEQUENCE [LARGE SCALE GENOMIC DNA]</scope>
    <source>
        <strain evidence="9">UoL-WK</strain>
    </source>
</reference>
<evidence type="ECO:0000256" key="5">
    <source>
        <dbReference type="ARBA" id="ARBA00023242"/>
    </source>
</evidence>
<organism evidence="9 10">
    <name type="scientific">Dinothrombium tinctorium</name>
    <dbReference type="NCBI Taxonomy" id="1965070"/>
    <lineage>
        <taxon>Eukaryota</taxon>
        <taxon>Metazoa</taxon>
        <taxon>Ecdysozoa</taxon>
        <taxon>Arthropoda</taxon>
        <taxon>Chelicerata</taxon>
        <taxon>Arachnida</taxon>
        <taxon>Acari</taxon>
        <taxon>Acariformes</taxon>
        <taxon>Trombidiformes</taxon>
        <taxon>Prostigmata</taxon>
        <taxon>Anystina</taxon>
        <taxon>Parasitengona</taxon>
        <taxon>Trombidioidea</taxon>
        <taxon>Trombidiidae</taxon>
        <taxon>Dinothrombium</taxon>
    </lineage>
</organism>
<dbReference type="Proteomes" id="UP000285301">
    <property type="component" value="Unassembled WGS sequence"/>
</dbReference>
<dbReference type="GO" id="GO:0034472">
    <property type="term" value="P:snRNA 3'-end processing"/>
    <property type="evidence" value="ECO:0007669"/>
    <property type="project" value="TreeGrafter"/>
</dbReference>
<dbReference type="InterPro" id="IPR027074">
    <property type="entry name" value="Integrator_9su"/>
</dbReference>
<dbReference type="InterPro" id="IPR048660">
    <property type="entry name" value="IntS9-like_C"/>
</dbReference>
<dbReference type="Pfam" id="PF10996">
    <property type="entry name" value="Beta-Casp"/>
    <property type="match status" value="1"/>
</dbReference>
<protein>
    <submittedName>
        <fullName evidence="9">Integrator complex subunit 9-like protein</fullName>
    </submittedName>
</protein>
<evidence type="ECO:0000256" key="2">
    <source>
        <dbReference type="ARBA" id="ARBA00004496"/>
    </source>
</evidence>
<keyword evidence="5" id="KW-0539">Nucleus</keyword>
<dbReference type="EMBL" id="NCKU01000914">
    <property type="protein sequence ID" value="RWS13690.1"/>
    <property type="molecule type" value="Genomic_DNA"/>
</dbReference>
<reference evidence="9" key="2">
    <citation type="submission" date="2018-11" db="EMBL/GenBank/DDBJ databases">
        <title>Trombidioid mite genomics.</title>
        <authorList>
            <person name="Dong X."/>
        </authorList>
    </citation>
    <scope>NUCLEOTIDE SEQUENCE</scope>
    <source>
        <strain evidence="9">UoL-WK</strain>
    </source>
</reference>
<accession>A0A3S3PP55</accession>
<gene>
    <name evidence="7" type="ORF">B4U79_02256</name>
    <name evidence="9" type="ORF">B4U79_06829</name>
    <name evidence="8" type="ORF">B4U79_11187</name>
</gene>
<dbReference type="GO" id="GO:0005737">
    <property type="term" value="C:cytoplasm"/>
    <property type="evidence" value="ECO:0007669"/>
    <property type="project" value="UniProtKB-SubCell"/>
</dbReference>
<dbReference type="Pfam" id="PF16661">
    <property type="entry name" value="Lactamase_B_6"/>
    <property type="match status" value="1"/>
</dbReference>
<dbReference type="Pfam" id="PF21382">
    <property type="entry name" value="IntS9_C"/>
    <property type="match status" value="1"/>
</dbReference>
<sequence>MKFIALNENPCKPCNIIKVKDTIIMVDCALDLLSSLCFLPLRIVSTNNSSHYSNWTTKDNQELETELKECGSRVFVDSSPEFSTPEYSTINFEHIDVILISNYNCLLALPFITERTNFQGVVYCTEPTLLIGRQFMEEMITNIERCPKTKEAFRWKQNYKQIPFPVNVETLKPHLWKQIYSLKELNNSLSKVKIVAFSEKIDVFGNLQVTPLSSGYCIGSCNWVINTNNDKIVYLSATSTLTTHPKPMDHGPLRNASILILTNLTQTPTSNPDNMLGALCENVSVTLKNGGNVLIPCYSSGIIYDLFECFINYLESNGHSSVPLFFISPVADQSLAYSNILAEWLTQNKQSKVYLPEEPFPHAAMVRLGRLKHYPGIHVEAFSNDYKTPCIVFTGHPSLRFGDVVHFIELWGQSPNNLIVFTEPDFPYLEALTPFQPLMMKVAYCPIDTSLNFSQANKLLRDLKPSRLIIPHQYVSPPMMQKHRTDLVIDYAECETHVYKRNETIKIPLKRNFEKISISSELANSLVPSEIRPGLSIATITGLLVAKDNKYELKPLKKNEIQEAIGSKPGLSLPPLSYTWGTLDLQVLMQKLINIGIYDTTIEQTSNGCIVHLRSEEAFVTIDDVSTHIVCDASSNLRTMLKDIVVECLKKF</sequence>
<dbReference type="PANTHER" id="PTHR46094:SF1">
    <property type="entry name" value="INTEGRATOR COMPLEX SUBUNIT 9"/>
    <property type="match status" value="1"/>
</dbReference>
<keyword evidence="10" id="KW-1185">Reference proteome</keyword>
<dbReference type="InterPro" id="IPR001279">
    <property type="entry name" value="Metallo-B-lactamas"/>
</dbReference>
<dbReference type="SMART" id="SM01027">
    <property type="entry name" value="Beta-Casp"/>
    <property type="match status" value="1"/>
</dbReference>
<dbReference type="SUPFAM" id="SSF56281">
    <property type="entry name" value="Metallo-hydrolase/oxidoreductase"/>
    <property type="match status" value="1"/>
</dbReference>
<comment type="caution">
    <text evidence="9">The sequence shown here is derived from an EMBL/GenBank/DDBJ whole genome shotgun (WGS) entry which is preliminary data.</text>
</comment>
<comment type="similarity">
    <text evidence="3">Belongs to the metallo-beta-lactamase superfamily. RNA-metabolizing metallo-beta-lactamase-like family. INTS9 subfamily.</text>
</comment>
<comment type="subcellular location">
    <subcellularLocation>
        <location evidence="2">Cytoplasm</location>
    </subcellularLocation>
    <subcellularLocation>
        <location evidence="1">Nucleus</location>
    </subcellularLocation>
</comment>
<dbReference type="GO" id="GO:0032039">
    <property type="term" value="C:integrator complex"/>
    <property type="evidence" value="ECO:0007669"/>
    <property type="project" value="InterPro"/>
</dbReference>
<dbReference type="OrthoDB" id="5600060at2759"/>
<dbReference type="PANTHER" id="PTHR46094">
    <property type="entry name" value="INTEGRATOR COMPLEX SUBUNIT 9"/>
    <property type="match status" value="1"/>
</dbReference>
<dbReference type="Gene3D" id="3.40.50.10890">
    <property type="match status" value="1"/>
</dbReference>
<evidence type="ECO:0000259" key="6">
    <source>
        <dbReference type="SMART" id="SM01027"/>
    </source>
</evidence>
<dbReference type="AlphaFoldDB" id="A0A3S3PP55"/>
<evidence type="ECO:0000313" key="8">
    <source>
        <dbReference type="EMBL" id="RWS13135.1"/>
    </source>
</evidence>
<evidence type="ECO:0000256" key="4">
    <source>
        <dbReference type="ARBA" id="ARBA00022490"/>
    </source>
</evidence>
<dbReference type="STRING" id="1965070.A0A3S3PP55"/>
<evidence type="ECO:0000313" key="10">
    <source>
        <dbReference type="Proteomes" id="UP000285301"/>
    </source>
</evidence>
<dbReference type="InterPro" id="IPR036866">
    <property type="entry name" value="RibonucZ/Hydroxyglut_hydro"/>
</dbReference>
<dbReference type="EMBL" id="NCKU01001084">
    <property type="protein sequence ID" value="RWS13135.1"/>
    <property type="molecule type" value="Genomic_DNA"/>
</dbReference>
<dbReference type="InterPro" id="IPR022712">
    <property type="entry name" value="Beta_Casp"/>
</dbReference>
<evidence type="ECO:0000256" key="1">
    <source>
        <dbReference type="ARBA" id="ARBA00004123"/>
    </source>
</evidence>
<evidence type="ECO:0000313" key="9">
    <source>
        <dbReference type="EMBL" id="RWS13690.1"/>
    </source>
</evidence>
<evidence type="ECO:0000256" key="3">
    <source>
        <dbReference type="ARBA" id="ARBA00006861"/>
    </source>
</evidence>
<name>A0A3S3PP55_9ACAR</name>
<feature type="domain" description="Beta-Casp" evidence="6">
    <location>
        <begin position="303"/>
        <end position="432"/>
    </location>
</feature>
<proteinExistence type="inferred from homology"/>
<evidence type="ECO:0000313" key="7">
    <source>
        <dbReference type="EMBL" id="RWS13077.1"/>
    </source>
</evidence>
<dbReference type="Gene3D" id="3.60.15.10">
    <property type="entry name" value="Ribonuclease Z/Hydroxyacylglutathione hydrolase-like"/>
    <property type="match status" value="1"/>
</dbReference>